<evidence type="ECO:0000256" key="1">
    <source>
        <dbReference type="SAM" id="MobiDB-lite"/>
    </source>
</evidence>
<feature type="region of interest" description="Disordered" evidence="1">
    <location>
        <begin position="46"/>
        <end position="84"/>
    </location>
</feature>
<dbReference type="Proteomes" id="UP000314294">
    <property type="component" value="Unassembled WGS sequence"/>
</dbReference>
<gene>
    <name evidence="2" type="ORF">EYF80_004962</name>
</gene>
<organism evidence="2 3">
    <name type="scientific">Liparis tanakae</name>
    <name type="common">Tanaka's snailfish</name>
    <dbReference type="NCBI Taxonomy" id="230148"/>
    <lineage>
        <taxon>Eukaryota</taxon>
        <taxon>Metazoa</taxon>
        <taxon>Chordata</taxon>
        <taxon>Craniata</taxon>
        <taxon>Vertebrata</taxon>
        <taxon>Euteleostomi</taxon>
        <taxon>Actinopterygii</taxon>
        <taxon>Neopterygii</taxon>
        <taxon>Teleostei</taxon>
        <taxon>Neoteleostei</taxon>
        <taxon>Acanthomorphata</taxon>
        <taxon>Eupercaria</taxon>
        <taxon>Perciformes</taxon>
        <taxon>Cottioidei</taxon>
        <taxon>Cottales</taxon>
        <taxon>Liparidae</taxon>
        <taxon>Liparis</taxon>
    </lineage>
</organism>
<feature type="compositionally biased region" description="Basic and acidic residues" evidence="1">
    <location>
        <begin position="8"/>
        <end position="21"/>
    </location>
</feature>
<feature type="region of interest" description="Disordered" evidence="1">
    <location>
        <begin position="1"/>
        <end position="32"/>
    </location>
</feature>
<comment type="caution">
    <text evidence="2">The sequence shown here is derived from an EMBL/GenBank/DDBJ whole genome shotgun (WGS) entry which is preliminary data.</text>
</comment>
<dbReference type="EMBL" id="SRLO01000024">
    <property type="protein sequence ID" value="TNN84917.1"/>
    <property type="molecule type" value="Genomic_DNA"/>
</dbReference>
<keyword evidence="3" id="KW-1185">Reference proteome</keyword>
<reference evidence="2 3" key="1">
    <citation type="submission" date="2019-03" db="EMBL/GenBank/DDBJ databases">
        <title>First draft genome of Liparis tanakae, snailfish: a comprehensive survey of snailfish specific genes.</title>
        <authorList>
            <person name="Kim W."/>
            <person name="Song I."/>
            <person name="Jeong J.-H."/>
            <person name="Kim D."/>
            <person name="Kim S."/>
            <person name="Ryu S."/>
            <person name="Song J.Y."/>
            <person name="Lee S.K."/>
        </authorList>
    </citation>
    <scope>NUCLEOTIDE SEQUENCE [LARGE SCALE GENOMIC DNA]</scope>
    <source>
        <tissue evidence="2">Muscle</tissue>
    </source>
</reference>
<dbReference type="AlphaFoldDB" id="A0A4Z2J4H2"/>
<accession>A0A4Z2J4H2</accession>
<name>A0A4Z2J4H2_9TELE</name>
<protein>
    <submittedName>
        <fullName evidence="2">Uncharacterized protein</fullName>
    </submittedName>
</protein>
<proteinExistence type="predicted"/>
<sequence>MPHGRGQGARERWREDEERNGGEGNYKLVDSPGASRRHFTAVYGVGSGSRAAPCGAGPTTGTGRGVITPLNTARGGISGRGEEW</sequence>
<evidence type="ECO:0000313" key="2">
    <source>
        <dbReference type="EMBL" id="TNN84917.1"/>
    </source>
</evidence>
<evidence type="ECO:0000313" key="3">
    <source>
        <dbReference type="Proteomes" id="UP000314294"/>
    </source>
</evidence>